<feature type="transmembrane region" description="Helical" evidence="13">
    <location>
        <begin position="770"/>
        <end position="791"/>
    </location>
</feature>
<keyword evidence="17" id="KW-1185">Reference proteome</keyword>
<keyword evidence="5" id="KW-0597">Phosphoprotein</keyword>
<keyword evidence="8" id="KW-0460">Magnesium</keyword>
<feature type="transmembrane region" description="Helical" evidence="13">
    <location>
        <begin position="417"/>
        <end position="443"/>
    </location>
</feature>
<dbReference type="InterPro" id="IPR001757">
    <property type="entry name" value="P_typ_ATPase"/>
</dbReference>
<evidence type="ECO:0000313" key="16">
    <source>
        <dbReference type="EMBL" id="MFD2920295.1"/>
    </source>
</evidence>
<keyword evidence="3" id="KW-0813">Transport</keyword>
<dbReference type="Proteomes" id="UP001597511">
    <property type="component" value="Unassembled WGS sequence"/>
</dbReference>
<evidence type="ECO:0000256" key="7">
    <source>
        <dbReference type="ARBA" id="ARBA00022723"/>
    </source>
</evidence>
<dbReference type="InterPro" id="IPR018303">
    <property type="entry name" value="ATPase_P-typ_P_site"/>
</dbReference>
<evidence type="ECO:0000256" key="12">
    <source>
        <dbReference type="ARBA" id="ARBA00023136"/>
    </source>
</evidence>
<keyword evidence="9" id="KW-1278">Translocase</keyword>
<keyword evidence="11" id="KW-0406">Ion transport</keyword>
<evidence type="ECO:0000313" key="17">
    <source>
        <dbReference type="Proteomes" id="UP001597511"/>
    </source>
</evidence>
<feature type="transmembrane region" description="Helical" evidence="13">
    <location>
        <begin position="273"/>
        <end position="291"/>
    </location>
</feature>
<proteinExistence type="inferred from homology"/>
<dbReference type="Gene3D" id="3.40.1110.10">
    <property type="entry name" value="Calcium-transporting ATPase, cytoplasmic domain N"/>
    <property type="match status" value="1"/>
</dbReference>
<organism evidence="16 17">
    <name type="scientific">Terrimonas rubra</name>
    <dbReference type="NCBI Taxonomy" id="1035890"/>
    <lineage>
        <taxon>Bacteria</taxon>
        <taxon>Pseudomonadati</taxon>
        <taxon>Bacteroidota</taxon>
        <taxon>Chitinophagia</taxon>
        <taxon>Chitinophagales</taxon>
        <taxon>Chitinophagaceae</taxon>
        <taxon>Terrimonas</taxon>
    </lineage>
</organism>
<dbReference type="PANTHER" id="PTHR43520:SF5">
    <property type="entry name" value="CATION-TRANSPORTING P-TYPE ATPASE-RELATED"/>
    <property type="match status" value="1"/>
</dbReference>
<evidence type="ECO:0000259" key="14">
    <source>
        <dbReference type="Pfam" id="PF00122"/>
    </source>
</evidence>
<evidence type="ECO:0000256" key="6">
    <source>
        <dbReference type="ARBA" id="ARBA00022692"/>
    </source>
</evidence>
<dbReference type="Gene3D" id="2.70.150.10">
    <property type="entry name" value="Calcium-transporting ATPase, cytoplasmic transduction domain A"/>
    <property type="match status" value="1"/>
</dbReference>
<evidence type="ECO:0000256" key="10">
    <source>
        <dbReference type="ARBA" id="ARBA00022989"/>
    </source>
</evidence>
<dbReference type="Gene3D" id="3.30.70.100">
    <property type="match status" value="1"/>
</dbReference>
<dbReference type="SUPFAM" id="SSF81653">
    <property type="entry name" value="Calcium ATPase, transduction domain A"/>
    <property type="match status" value="1"/>
</dbReference>
<keyword evidence="4" id="KW-1003">Cell membrane</keyword>
<dbReference type="SUPFAM" id="SSF55008">
    <property type="entry name" value="HMA, heavy metal-associated domain"/>
    <property type="match status" value="1"/>
</dbReference>
<dbReference type="InterPro" id="IPR023214">
    <property type="entry name" value="HAD_sf"/>
</dbReference>
<feature type="transmembrane region" description="Helical" evidence="13">
    <location>
        <begin position="744"/>
        <end position="764"/>
    </location>
</feature>
<sequence>MKEAIHTVKETCYHCGEKCVTTTIRLEDKTFCCDGCKLVYEILNQGELCAYYDMNAHPGMTQKIKVRADKFNFLDDTAIIQKLIQYTDGKQTHVNFYLPQMHCSSCLWLLENLHRINAGIISSRVNFNSKETFIVFDNNTTSLRKVVETLAAVGYEPHISLQDISGVKVKHYNKTRLYKIGIAGFCFANIMMMSLPEYFAIGSTMQADVETAFRYITLALSLPVLFYCASEFFVSAWKGIRNRYLNIDAPIALAIAITFGRSLYEFFVLHGNMYLDSMSGIVFFMLIGRWAQDKTQQSLSFDRDFKSFFPIAVNVKTQEGFVPVPVEQLQENDIIEVYNNELIPADAIISKGKALIDYSFVTGESVLINKEVGEIVYAGGKQCAGKLELLLVKKASQSYLTNLWNKDVFKKEKKESFFIHALSNYFTIIVFIISGIAATYWLWQGQIQTMWDVLTTVLIIACPCALLLSSTFTNGNVLRILSKNKLYLRHPDVIQQMAEADHIVFDKTGTLTQGNKLAVSYKGTALTNEQVKLVASLLAQSNHPLSRSVLQYLDVPDIYTVTDFKDHAGAGIEGWIQETYIKIGSAGFVAKAGEHKKSSGSHVYIRIENEIVGCYRVKGVYRFGFAALMQQLQKKYHISVLSGDNDAEAATLTNVLGKDSELLFNQSPEDKLAYIRHLQEVKKHKVVMVGDGLNDAGALKQSNVGIAVAEQKNNFTPASDGIMEASVFANFYRFMQYARSGKQIIIFSFIISILYNIIGLYFAVQGLLAPVIAAILMPASSISIILVTYGLSEWKARKFRFTMP</sequence>
<dbReference type="InterPro" id="IPR059000">
    <property type="entry name" value="ATPase_P-type_domA"/>
</dbReference>
<comment type="caution">
    <text evidence="16">The sequence shown here is derived from an EMBL/GenBank/DDBJ whole genome shotgun (WGS) entry which is preliminary data.</text>
</comment>
<dbReference type="InterPro" id="IPR036163">
    <property type="entry name" value="HMA_dom_sf"/>
</dbReference>
<keyword evidence="6 13" id="KW-0812">Transmembrane</keyword>
<protein>
    <submittedName>
        <fullName evidence="16">Heavy metal translocating P-type ATPase</fullName>
    </submittedName>
</protein>
<dbReference type="PRINTS" id="PR00943">
    <property type="entry name" value="CUATPASE"/>
</dbReference>
<comment type="similarity">
    <text evidence="2">Belongs to the cation transport ATPase (P-type) (TC 3.A.3) family. Type IB subfamily.</text>
</comment>
<evidence type="ECO:0000256" key="8">
    <source>
        <dbReference type="ARBA" id="ARBA00022842"/>
    </source>
</evidence>
<dbReference type="Gene3D" id="3.40.50.1000">
    <property type="entry name" value="HAD superfamily/HAD-like"/>
    <property type="match status" value="1"/>
</dbReference>
<comment type="subcellular location">
    <subcellularLocation>
        <location evidence="1">Cell membrane</location>
        <topology evidence="1">Multi-pass membrane protein</topology>
    </subcellularLocation>
</comment>
<dbReference type="Pfam" id="PF00122">
    <property type="entry name" value="E1-E2_ATPase"/>
    <property type="match status" value="1"/>
</dbReference>
<gene>
    <name evidence="16" type="ORF">ACFS6H_11275</name>
</gene>
<feature type="domain" description="P-type ATPase A" evidence="14">
    <location>
        <begin position="310"/>
        <end position="404"/>
    </location>
</feature>
<accession>A0ABW6A4R0</accession>
<dbReference type="PRINTS" id="PR00119">
    <property type="entry name" value="CATATPASE"/>
</dbReference>
<name>A0ABW6A4R0_9BACT</name>
<dbReference type="InterPro" id="IPR023299">
    <property type="entry name" value="ATPase_P-typ_cyto_dom_N"/>
</dbReference>
<evidence type="ECO:0000256" key="5">
    <source>
        <dbReference type="ARBA" id="ARBA00022553"/>
    </source>
</evidence>
<evidence type="ECO:0000259" key="15">
    <source>
        <dbReference type="Pfam" id="PF12156"/>
    </source>
</evidence>
<reference evidence="17" key="1">
    <citation type="journal article" date="2019" name="Int. J. Syst. Evol. Microbiol.">
        <title>The Global Catalogue of Microorganisms (GCM) 10K type strain sequencing project: providing services to taxonomists for standard genome sequencing and annotation.</title>
        <authorList>
            <consortium name="The Broad Institute Genomics Platform"/>
            <consortium name="The Broad Institute Genome Sequencing Center for Infectious Disease"/>
            <person name="Wu L."/>
            <person name="Ma J."/>
        </authorList>
    </citation>
    <scope>NUCLEOTIDE SEQUENCE [LARGE SCALE GENOMIC DNA]</scope>
    <source>
        <strain evidence="17">KCTC 23299</strain>
    </source>
</reference>
<feature type="domain" description="Putative metal-binding" evidence="15">
    <location>
        <begin position="11"/>
        <end position="86"/>
    </location>
</feature>
<keyword evidence="7" id="KW-0479">Metal-binding</keyword>
<feature type="transmembrane region" description="Helical" evidence="13">
    <location>
        <begin position="249"/>
        <end position="267"/>
    </location>
</feature>
<evidence type="ECO:0000256" key="4">
    <source>
        <dbReference type="ARBA" id="ARBA00022475"/>
    </source>
</evidence>
<dbReference type="RefSeq" id="WP_386098383.1">
    <property type="nucleotide sequence ID" value="NZ_JBHUOZ010000003.1"/>
</dbReference>
<keyword evidence="10 13" id="KW-1133">Transmembrane helix</keyword>
<dbReference type="Pfam" id="PF12156">
    <property type="entry name" value="ATPase-cat_bd"/>
    <property type="match status" value="1"/>
</dbReference>
<evidence type="ECO:0000256" key="9">
    <source>
        <dbReference type="ARBA" id="ARBA00022967"/>
    </source>
</evidence>
<keyword evidence="12 13" id="KW-0472">Membrane</keyword>
<dbReference type="Pfam" id="PF00702">
    <property type="entry name" value="Hydrolase"/>
    <property type="match status" value="1"/>
</dbReference>
<dbReference type="InterPro" id="IPR008250">
    <property type="entry name" value="ATPase_P-typ_transduc_dom_A_sf"/>
</dbReference>
<evidence type="ECO:0000256" key="2">
    <source>
        <dbReference type="ARBA" id="ARBA00006024"/>
    </source>
</evidence>
<feature type="transmembrane region" description="Helical" evidence="13">
    <location>
        <begin position="177"/>
        <end position="195"/>
    </location>
</feature>
<evidence type="ECO:0000256" key="11">
    <source>
        <dbReference type="ARBA" id="ARBA00023065"/>
    </source>
</evidence>
<dbReference type="NCBIfam" id="TIGR01494">
    <property type="entry name" value="ATPase_P-type"/>
    <property type="match status" value="1"/>
</dbReference>
<evidence type="ECO:0000256" key="13">
    <source>
        <dbReference type="SAM" id="Phobius"/>
    </source>
</evidence>
<dbReference type="PANTHER" id="PTHR43520">
    <property type="entry name" value="ATP7, ISOFORM B"/>
    <property type="match status" value="1"/>
</dbReference>
<dbReference type="EMBL" id="JBHUOZ010000003">
    <property type="protein sequence ID" value="MFD2920295.1"/>
    <property type="molecule type" value="Genomic_DNA"/>
</dbReference>
<dbReference type="InterPro" id="IPR036412">
    <property type="entry name" value="HAD-like_sf"/>
</dbReference>
<dbReference type="SUPFAM" id="SSF56784">
    <property type="entry name" value="HAD-like"/>
    <property type="match status" value="1"/>
</dbReference>
<feature type="transmembrane region" description="Helical" evidence="13">
    <location>
        <begin position="449"/>
        <end position="469"/>
    </location>
</feature>
<evidence type="ECO:0000256" key="3">
    <source>
        <dbReference type="ARBA" id="ARBA00022448"/>
    </source>
</evidence>
<evidence type="ECO:0000256" key="1">
    <source>
        <dbReference type="ARBA" id="ARBA00004651"/>
    </source>
</evidence>
<dbReference type="InterPro" id="IPR021993">
    <property type="entry name" value="ATPase-cat-bd"/>
</dbReference>
<feature type="transmembrane region" description="Helical" evidence="13">
    <location>
        <begin position="215"/>
        <end position="237"/>
    </location>
</feature>
<dbReference type="PROSITE" id="PS00154">
    <property type="entry name" value="ATPASE_E1_E2"/>
    <property type="match status" value="1"/>
</dbReference>